<name>A0ABU3R0L1_9GAMM</name>
<accession>A0ABU3R0L1</accession>
<sequence length="230" mass="25449">MANITLINSTSIKDQQIANNRQTIGFDTGPGNALIDHWALNKYNLPFDKNGQIAASGTVNEGLLAIMLSDPYFKKAAPKSTGREYFNEHWLEKQLTLVNDKIDKNEQIKLTNEDIMATLVQFTAQSICNDLKLYTNQNADNTIEECHTLWSFGGGCRNHTLMNAIQILLPNWQIKDTIELGIESDFMEAIAFAWLAYCRVNLLPSTLPSVTGATRAAISGTVTSPPDLIG</sequence>
<comment type="caution">
    <text evidence="1">The sequence shown here is derived from an EMBL/GenBank/DDBJ whole genome shotgun (WGS) entry which is preliminary data.</text>
</comment>
<gene>
    <name evidence="1" type="ORF">RT723_09445</name>
</gene>
<dbReference type="RefSeq" id="WP_315946807.1">
    <property type="nucleotide sequence ID" value="NZ_JAWCUA010000007.1"/>
</dbReference>
<dbReference type="Proteomes" id="UP001257914">
    <property type="component" value="Unassembled WGS sequence"/>
</dbReference>
<dbReference type="EMBL" id="JAWCUA010000007">
    <property type="protein sequence ID" value="MDU0113215.1"/>
    <property type="molecule type" value="Genomic_DNA"/>
</dbReference>
<proteinExistence type="predicted"/>
<evidence type="ECO:0000313" key="2">
    <source>
        <dbReference type="Proteomes" id="UP001257914"/>
    </source>
</evidence>
<evidence type="ECO:0000313" key="1">
    <source>
        <dbReference type="EMBL" id="MDU0113215.1"/>
    </source>
</evidence>
<protein>
    <submittedName>
        <fullName evidence="1">Anhydro-N-acetylmuramic acid kinase</fullName>
        <ecNumber evidence="1">2.7.1.170</ecNumber>
    </submittedName>
</protein>
<dbReference type="Pfam" id="PF03702">
    <property type="entry name" value="AnmK"/>
    <property type="match status" value="1"/>
</dbReference>
<dbReference type="EC" id="2.7.1.170" evidence="1"/>
<dbReference type="PANTHER" id="PTHR30605">
    <property type="entry name" value="ANHYDRO-N-ACETYLMURAMIC ACID KINASE"/>
    <property type="match status" value="1"/>
</dbReference>
<organism evidence="1 2">
    <name type="scientific">Psychrosphaera aquimarina</name>
    <dbReference type="NCBI Taxonomy" id="2044854"/>
    <lineage>
        <taxon>Bacteria</taxon>
        <taxon>Pseudomonadati</taxon>
        <taxon>Pseudomonadota</taxon>
        <taxon>Gammaproteobacteria</taxon>
        <taxon>Alteromonadales</taxon>
        <taxon>Pseudoalteromonadaceae</taxon>
        <taxon>Psychrosphaera</taxon>
    </lineage>
</organism>
<dbReference type="InterPro" id="IPR043129">
    <property type="entry name" value="ATPase_NBD"/>
</dbReference>
<reference evidence="1 2" key="1">
    <citation type="submission" date="2023-10" db="EMBL/GenBank/DDBJ databases">
        <title>Psychrosphaera aquimaarina strain SW33 isolated from seawater.</title>
        <authorList>
            <person name="Bayburt H."/>
            <person name="Kim J.M."/>
            <person name="Choi B.J."/>
            <person name="Jeon C.O."/>
        </authorList>
    </citation>
    <scope>NUCLEOTIDE SEQUENCE [LARGE SCALE GENOMIC DNA]</scope>
    <source>
        <strain evidence="1 2">KCTC 52743</strain>
    </source>
</reference>
<keyword evidence="1" id="KW-0808">Transferase</keyword>
<dbReference type="GO" id="GO:0016301">
    <property type="term" value="F:kinase activity"/>
    <property type="evidence" value="ECO:0007669"/>
    <property type="project" value="UniProtKB-KW"/>
</dbReference>
<dbReference type="SUPFAM" id="SSF53067">
    <property type="entry name" value="Actin-like ATPase domain"/>
    <property type="match status" value="1"/>
</dbReference>
<dbReference type="PANTHER" id="PTHR30605:SF0">
    <property type="entry name" value="ANHYDRO-N-ACETYLMURAMIC ACID KINASE"/>
    <property type="match status" value="1"/>
</dbReference>
<dbReference type="Gene3D" id="3.30.420.40">
    <property type="match status" value="2"/>
</dbReference>
<dbReference type="InterPro" id="IPR005338">
    <property type="entry name" value="Anhydro_N_Ac-Mur_kinase"/>
</dbReference>
<keyword evidence="2" id="KW-1185">Reference proteome</keyword>
<keyword evidence="1" id="KW-0418">Kinase</keyword>